<organism evidence="2 3">
    <name type="scientific">Boudabousia marimammalium</name>
    <dbReference type="NCBI Taxonomy" id="156892"/>
    <lineage>
        <taxon>Bacteria</taxon>
        <taxon>Bacillati</taxon>
        <taxon>Actinomycetota</taxon>
        <taxon>Actinomycetes</taxon>
        <taxon>Actinomycetales</taxon>
        <taxon>Actinomycetaceae</taxon>
        <taxon>Boudabousia</taxon>
    </lineage>
</organism>
<feature type="transmembrane region" description="Helical" evidence="1">
    <location>
        <begin position="95"/>
        <end position="119"/>
    </location>
</feature>
<reference evidence="3" key="1">
    <citation type="submission" date="2016-11" db="EMBL/GenBank/DDBJ databases">
        <title>Actinomyces gypaetusis sp. nov. isolated from Gypaetus barbatus in Qinghai Tibet Plateau China.</title>
        <authorList>
            <person name="Meng X."/>
        </authorList>
    </citation>
    <scope>NUCLEOTIDE SEQUENCE [LARGE SCALE GENOMIC DNA]</scope>
    <source>
        <strain evidence="3">DSM 15383</strain>
    </source>
</reference>
<gene>
    <name evidence="2" type="ORF">BM477_07830</name>
</gene>
<keyword evidence="3" id="KW-1185">Reference proteome</keyword>
<feature type="transmembrane region" description="Helical" evidence="1">
    <location>
        <begin position="125"/>
        <end position="149"/>
    </location>
</feature>
<feature type="transmembrane region" description="Helical" evidence="1">
    <location>
        <begin position="21"/>
        <end position="40"/>
    </location>
</feature>
<evidence type="ECO:0000313" key="2">
    <source>
        <dbReference type="EMBL" id="OKL45906.1"/>
    </source>
</evidence>
<dbReference type="AlphaFoldDB" id="A0A1Q5PJ71"/>
<evidence type="ECO:0000256" key="1">
    <source>
        <dbReference type="SAM" id="Phobius"/>
    </source>
</evidence>
<comment type="caution">
    <text evidence="2">The sequence shown here is derived from an EMBL/GenBank/DDBJ whole genome shotgun (WGS) entry which is preliminary data.</text>
</comment>
<keyword evidence="1" id="KW-0812">Transmembrane</keyword>
<accession>A0A1Q5PJ71</accession>
<keyword evidence="1" id="KW-1133">Transmembrane helix</keyword>
<keyword evidence="1" id="KW-0472">Membrane</keyword>
<proteinExistence type="predicted"/>
<dbReference type="EMBL" id="MPDM01000011">
    <property type="protein sequence ID" value="OKL45906.1"/>
    <property type="molecule type" value="Genomic_DNA"/>
</dbReference>
<evidence type="ECO:0000313" key="3">
    <source>
        <dbReference type="Proteomes" id="UP000186465"/>
    </source>
</evidence>
<dbReference type="Proteomes" id="UP000186465">
    <property type="component" value="Unassembled WGS sequence"/>
</dbReference>
<feature type="transmembrane region" description="Helical" evidence="1">
    <location>
        <begin position="52"/>
        <end position="74"/>
    </location>
</feature>
<sequence>MRLLKIIGHSFFAQLAPVMRAWITFTLATLLPVPMFFGLGQGEDATVKASLAFGYVVMSVMNAALTQVALTVNADRTFAWDGWVRTLPAPAWPRLLGRTLGVYVVALVSTIPIVTLGAMTQTSPLAYVLRCLGITLVTALLFGAIGAILGLLARPESVQNAAAAIFFVFAMLGGVFTGGIRYSWVPKWIFDWLPSTISIQVIMSPTLFTVGRAVALLVVLLGTVGLVSRYSNALKYD</sequence>
<dbReference type="STRING" id="156892.BM477_07830"/>
<dbReference type="OrthoDB" id="3745966at2"/>
<name>A0A1Q5PJ71_9ACTO</name>
<dbReference type="RefSeq" id="WP_075362143.1">
    <property type="nucleotide sequence ID" value="NZ_MPDM01000011.1"/>
</dbReference>
<protein>
    <submittedName>
        <fullName evidence="2">Uncharacterized protein</fullName>
    </submittedName>
</protein>
<feature type="transmembrane region" description="Helical" evidence="1">
    <location>
        <begin position="161"/>
        <end position="182"/>
    </location>
</feature>
<feature type="transmembrane region" description="Helical" evidence="1">
    <location>
        <begin position="202"/>
        <end position="227"/>
    </location>
</feature>